<evidence type="ECO:0000256" key="3">
    <source>
        <dbReference type="ARBA" id="ARBA00022679"/>
    </source>
</evidence>
<evidence type="ECO:0000256" key="2">
    <source>
        <dbReference type="ARBA" id="ARBA00012438"/>
    </source>
</evidence>
<evidence type="ECO:0000256" key="4">
    <source>
        <dbReference type="ARBA" id="ARBA00022741"/>
    </source>
</evidence>
<dbReference type="Gene3D" id="3.30.565.10">
    <property type="entry name" value="Histidine kinase-like ATPase, C-terminal domain"/>
    <property type="match status" value="1"/>
</dbReference>
<dbReference type="PRINTS" id="PR00344">
    <property type="entry name" value="BCTRLSENSOR"/>
</dbReference>
<dbReference type="EC" id="2.7.13.3" evidence="2"/>
<dbReference type="InterPro" id="IPR005467">
    <property type="entry name" value="His_kinase_dom"/>
</dbReference>
<dbReference type="PANTHER" id="PTHR43065:SF46">
    <property type="entry name" value="C4-DICARBOXYLATE TRANSPORT SENSOR PROTEIN DCTB"/>
    <property type="match status" value="1"/>
</dbReference>
<comment type="caution">
    <text evidence="9">The sequence shown here is derived from an EMBL/GenBank/DDBJ whole genome shotgun (WGS) entry which is preliminary data.</text>
</comment>
<evidence type="ECO:0000256" key="1">
    <source>
        <dbReference type="ARBA" id="ARBA00000085"/>
    </source>
</evidence>
<evidence type="ECO:0000313" key="11">
    <source>
        <dbReference type="Proteomes" id="UP000468828"/>
    </source>
</evidence>
<reference evidence="10 12" key="2">
    <citation type="submission" date="2020-02" db="EMBL/GenBank/DDBJ databases">
        <title>The WGS of Modestobacter muralis DSM 100205.</title>
        <authorList>
            <person name="Jiang Z."/>
        </authorList>
    </citation>
    <scope>NUCLEOTIDE SEQUENCE [LARGE SCALE GENOMIC DNA]</scope>
    <source>
        <strain evidence="10 12">DSM 100205</strain>
    </source>
</reference>
<dbReference type="InterPro" id="IPR036890">
    <property type="entry name" value="HATPase_C_sf"/>
</dbReference>
<dbReference type="GO" id="GO:0005524">
    <property type="term" value="F:ATP binding"/>
    <property type="evidence" value="ECO:0007669"/>
    <property type="project" value="UniProtKB-KW"/>
</dbReference>
<comment type="catalytic activity">
    <reaction evidence="1">
        <text>ATP + protein L-histidine = ADP + protein N-phospho-L-histidine.</text>
        <dbReference type="EC" id="2.7.13.3"/>
    </reaction>
</comment>
<organism evidence="9 11">
    <name type="scientific">Modestobacter muralis</name>
    <dbReference type="NCBI Taxonomy" id="1608614"/>
    <lineage>
        <taxon>Bacteria</taxon>
        <taxon>Bacillati</taxon>
        <taxon>Actinomycetota</taxon>
        <taxon>Actinomycetes</taxon>
        <taxon>Geodermatophilales</taxon>
        <taxon>Geodermatophilaceae</taxon>
        <taxon>Modestobacter</taxon>
    </lineage>
</organism>
<dbReference type="InterPro" id="IPR003594">
    <property type="entry name" value="HATPase_dom"/>
</dbReference>
<keyword evidence="3" id="KW-0808">Transferase</keyword>
<reference evidence="9 11" key="1">
    <citation type="submission" date="2020-01" db="EMBL/GenBank/DDBJ databases">
        <title>the WGS Modestobacter muralis CPCC 204518.</title>
        <authorList>
            <person name="Jiang Z."/>
        </authorList>
    </citation>
    <scope>NUCLEOTIDE SEQUENCE [LARGE SCALE GENOMIC DNA]</scope>
    <source>
        <strain evidence="9 11">DSM 100205</strain>
    </source>
</reference>
<evidence type="ECO:0000259" key="8">
    <source>
        <dbReference type="PROSITE" id="PS50109"/>
    </source>
</evidence>
<evidence type="ECO:0000313" key="10">
    <source>
        <dbReference type="EMBL" id="NEN49576.1"/>
    </source>
</evidence>
<dbReference type="PANTHER" id="PTHR43065">
    <property type="entry name" value="SENSOR HISTIDINE KINASE"/>
    <property type="match status" value="1"/>
</dbReference>
<dbReference type="InterPro" id="IPR004358">
    <property type="entry name" value="Sig_transdc_His_kin-like_C"/>
</dbReference>
<dbReference type="EMBL" id="JAAGWH010000004">
    <property type="protein sequence ID" value="NEK92809.1"/>
    <property type="molecule type" value="Genomic_DNA"/>
</dbReference>
<dbReference type="RefSeq" id="WP_163621120.1">
    <property type="nucleotide sequence ID" value="NZ_JAAGWB010000004.1"/>
</dbReference>
<evidence type="ECO:0000313" key="12">
    <source>
        <dbReference type="Proteomes" id="UP000471152"/>
    </source>
</evidence>
<keyword evidence="5 9" id="KW-0418">Kinase</keyword>
<dbReference type="GO" id="GO:0000160">
    <property type="term" value="P:phosphorelay signal transduction system"/>
    <property type="evidence" value="ECO:0007669"/>
    <property type="project" value="UniProtKB-KW"/>
</dbReference>
<dbReference type="SMART" id="SM00387">
    <property type="entry name" value="HATPase_c"/>
    <property type="match status" value="1"/>
</dbReference>
<name>A0A6P0EQV0_9ACTN</name>
<dbReference type="EMBL" id="JAAGWB010000004">
    <property type="protein sequence ID" value="NEN49576.1"/>
    <property type="molecule type" value="Genomic_DNA"/>
</dbReference>
<dbReference type="Pfam" id="PF02518">
    <property type="entry name" value="HATPase_c"/>
    <property type="match status" value="1"/>
</dbReference>
<dbReference type="Proteomes" id="UP000471152">
    <property type="component" value="Unassembled WGS sequence"/>
</dbReference>
<dbReference type="PROSITE" id="PS50109">
    <property type="entry name" value="HIS_KIN"/>
    <property type="match status" value="1"/>
</dbReference>
<keyword evidence="4" id="KW-0547">Nucleotide-binding</keyword>
<keyword evidence="11" id="KW-1185">Reference proteome</keyword>
<protein>
    <recommendedName>
        <fullName evidence="2">histidine kinase</fullName>
        <ecNumber evidence="2">2.7.13.3</ecNumber>
    </recommendedName>
</protein>
<evidence type="ECO:0000256" key="6">
    <source>
        <dbReference type="ARBA" id="ARBA00022840"/>
    </source>
</evidence>
<feature type="domain" description="Histidine kinase" evidence="8">
    <location>
        <begin position="1"/>
        <end position="82"/>
    </location>
</feature>
<evidence type="ECO:0000313" key="9">
    <source>
        <dbReference type="EMBL" id="NEK92809.1"/>
    </source>
</evidence>
<dbReference type="GO" id="GO:0004673">
    <property type="term" value="F:protein histidine kinase activity"/>
    <property type="evidence" value="ECO:0007669"/>
    <property type="project" value="UniProtKB-EC"/>
</dbReference>
<dbReference type="SUPFAM" id="SSF55874">
    <property type="entry name" value="ATPase domain of HSP90 chaperone/DNA topoisomerase II/histidine kinase"/>
    <property type="match status" value="1"/>
</dbReference>
<dbReference type="AlphaFoldDB" id="A0A6P0EQV0"/>
<proteinExistence type="predicted"/>
<keyword evidence="7" id="KW-0902">Two-component regulatory system</keyword>
<accession>A0A6P0EQV0</accession>
<dbReference type="Proteomes" id="UP000468828">
    <property type="component" value="Unassembled WGS sequence"/>
</dbReference>
<sequence length="89" mass="9070">MTSAVDGDQVVIRISDSGTGIPDHVRGKIFDPFFTTKDVGRGTGQGLPLARAVVREAHGGSLTVRSEPGAGSTFTVRLPIDGAPVPAGA</sequence>
<keyword evidence="6" id="KW-0067">ATP-binding</keyword>
<evidence type="ECO:0000256" key="5">
    <source>
        <dbReference type="ARBA" id="ARBA00022777"/>
    </source>
</evidence>
<evidence type="ECO:0000256" key="7">
    <source>
        <dbReference type="ARBA" id="ARBA00023012"/>
    </source>
</evidence>
<gene>
    <name evidence="10" type="ORF">G3R41_01295</name>
    <name evidence="9" type="ORF">GCU67_01295</name>
</gene>